<gene>
    <name evidence="1" type="ORF">PIBRA_LOCUS5358</name>
</gene>
<protein>
    <submittedName>
        <fullName evidence="1">Uncharacterized protein</fullName>
    </submittedName>
</protein>
<organism evidence="1 2">
    <name type="scientific">Pieris brassicae</name>
    <name type="common">White butterfly</name>
    <name type="synonym">Large white butterfly</name>
    <dbReference type="NCBI Taxonomy" id="7116"/>
    <lineage>
        <taxon>Eukaryota</taxon>
        <taxon>Metazoa</taxon>
        <taxon>Ecdysozoa</taxon>
        <taxon>Arthropoda</taxon>
        <taxon>Hexapoda</taxon>
        <taxon>Insecta</taxon>
        <taxon>Pterygota</taxon>
        <taxon>Neoptera</taxon>
        <taxon>Endopterygota</taxon>
        <taxon>Lepidoptera</taxon>
        <taxon>Glossata</taxon>
        <taxon>Ditrysia</taxon>
        <taxon>Papilionoidea</taxon>
        <taxon>Pieridae</taxon>
        <taxon>Pierinae</taxon>
        <taxon>Pieris</taxon>
    </lineage>
</organism>
<comment type="caution">
    <text evidence="1">The sequence shown here is derived from an EMBL/GenBank/DDBJ whole genome shotgun (WGS) entry which is preliminary data.</text>
</comment>
<keyword evidence="2" id="KW-1185">Reference proteome</keyword>
<evidence type="ECO:0000313" key="2">
    <source>
        <dbReference type="Proteomes" id="UP001152562"/>
    </source>
</evidence>
<dbReference type="Proteomes" id="UP001152562">
    <property type="component" value="Unassembled WGS sequence"/>
</dbReference>
<sequence>MGGRLGSYALRGNCAMLLQAHLREDTIPYKTAPYRVHLSFAFINHLRHKPTRLATLLLRFAATKETSK</sequence>
<name>A0A9P0T9S9_PIEBR</name>
<proteinExistence type="predicted"/>
<evidence type="ECO:0000313" key="1">
    <source>
        <dbReference type="EMBL" id="CAH4028526.1"/>
    </source>
</evidence>
<dbReference type="AlphaFoldDB" id="A0A9P0T9S9"/>
<accession>A0A9P0T9S9</accession>
<reference evidence="1" key="1">
    <citation type="submission" date="2022-05" db="EMBL/GenBank/DDBJ databases">
        <authorList>
            <person name="Okamura Y."/>
        </authorList>
    </citation>
    <scope>NUCLEOTIDE SEQUENCE</scope>
</reference>
<dbReference type="EMBL" id="CALOZG010000005">
    <property type="protein sequence ID" value="CAH4028526.1"/>
    <property type="molecule type" value="Genomic_DNA"/>
</dbReference>